<dbReference type="AlphaFoldDB" id="A0A1W5D5S7"/>
<feature type="region of interest" description="Disordered" evidence="2">
    <location>
        <begin position="588"/>
        <end position="672"/>
    </location>
</feature>
<feature type="compositionally biased region" description="Polar residues" evidence="2">
    <location>
        <begin position="601"/>
        <end position="619"/>
    </location>
</feature>
<dbReference type="GO" id="GO:0003677">
    <property type="term" value="F:DNA binding"/>
    <property type="evidence" value="ECO:0007669"/>
    <property type="project" value="InterPro"/>
</dbReference>
<dbReference type="PANTHER" id="PTHR10840:SF0">
    <property type="entry name" value="PROGRAMMED CELL DEATH PROTEIN 5"/>
    <property type="match status" value="1"/>
</dbReference>
<dbReference type="InterPro" id="IPR002836">
    <property type="entry name" value="PDCD5-like"/>
</dbReference>
<keyword evidence="4" id="KW-1185">Reference proteome</keyword>
<feature type="region of interest" description="Disordered" evidence="2">
    <location>
        <begin position="509"/>
        <end position="534"/>
    </location>
</feature>
<evidence type="ECO:0000256" key="1">
    <source>
        <dbReference type="ARBA" id="ARBA00010490"/>
    </source>
</evidence>
<dbReference type="PANTHER" id="PTHR10840">
    <property type="entry name" value="PROGRAMMED CELL DEATH PROTEIN 5"/>
    <property type="match status" value="1"/>
</dbReference>
<dbReference type="EMBL" id="FWEW01002474">
    <property type="protein sequence ID" value="SLM38473.1"/>
    <property type="molecule type" value="Genomic_DNA"/>
</dbReference>
<organism evidence="3 4">
    <name type="scientific">Lasallia pustulata</name>
    <dbReference type="NCBI Taxonomy" id="136370"/>
    <lineage>
        <taxon>Eukaryota</taxon>
        <taxon>Fungi</taxon>
        <taxon>Dikarya</taxon>
        <taxon>Ascomycota</taxon>
        <taxon>Pezizomycotina</taxon>
        <taxon>Lecanoromycetes</taxon>
        <taxon>OSLEUM clade</taxon>
        <taxon>Umbilicariomycetidae</taxon>
        <taxon>Umbilicariales</taxon>
        <taxon>Umbilicariaceae</taxon>
        <taxon>Lasallia</taxon>
    </lineage>
</organism>
<evidence type="ECO:0000256" key="2">
    <source>
        <dbReference type="SAM" id="MobiDB-lite"/>
    </source>
</evidence>
<reference evidence="4" key="1">
    <citation type="submission" date="2017-03" db="EMBL/GenBank/DDBJ databases">
        <authorList>
            <person name="Sharma R."/>
            <person name="Thines M."/>
        </authorList>
    </citation>
    <scope>NUCLEOTIDE SEQUENCE [LARGE SCALE GENOMIC DNA]</scope>
</reference>
<dbReference type="GO" id="GO:0005634">
    <property type="term" value="C:nucleus"/>
    <property type="evidence" value="ECO:0007669"/>
    <property type="project" value="TreeGrafter"/>
</dbReference>
<feature type="compositionally biased region" description="Basic and acidic residues" evidence="2">
    <location>
        <begin position="588"/>
        <end position="600"/>
    </location>
</feature>
<proteinExistence type="inferred from homology"/>
<dbReference type="GO" id="GO:0005829">
    <property type="term" value="C:cytosol"/>
    <property type="evidence" value="ECO:0007669"/>
    <property type="project" value="TreeGrafter"/>
</dbReference>
<feature type="compositionally biased region" description="Polar residues" evidence="2">
    <location>
        <begin position="509"/>
        <end position="533"/>
    </location>
</feature>
<accession>A0A1W5D5S7</accession>
<name>A0A1W5D5S7_9LECA</name>
<dbReference type="InterPro" id="IPR036883">
    <property type="entry name" value="PDCD5-like_sf"/>
</dbReference>
<dbReference type="SUPFAM" id="SSF46950">
    <property type="entry name" value="Double-stranded DNA-binding domain"/>
    <property type="match status" value="1"/>
</dbReference>
<evidence type="ECO:0000313" key="4">
    <source>
        <dbReference type="Proteomes" id="UP000192927"/>
    </source>
</evidence>
<protein>
    <submittedName>
        <fullName evidence="3">PDCD5-related protein</fullName>
    </submittedName>
</protein>
<dbReference type="Proteomes" id="UP000192927">
    <property type="component" value="Unassembled WGS sequence"/>
</dbReference>
<dbReference type="Gene3D" id="1.10.8.140">
    <property type="entry name" value="PDCD5-like"/>
    <property type="match status" value="1"/>
</dbReference>
<comment type="similarity">
    <text evidence="1">Belongs to the PDCD5 family.</text>
</comment>
<sequence length="770" mass="84947">MPTSSIQGFKTHYTATEGKNCETWVEETLKASRELNFFSRSRKGKLQRIVGVADVPMPWINLEKDIAEKNSLHYATIVAPTKPRVVTISRHNSSTGNSPTTSSHCHALSIDSTFDFDIGPPTSGPSSSHMEQDGPQDGAIRLGRDNRSFTAAHMQKSVSHARLEWRYPSPPCWSWVSRMDYRFARVQESTDANASGLIDWARTGNEYRQLLSRLENPNLDGQGLRPSLETDGDIYVEGVGKMGLDVSAKPEPWRRGYHTLLMGAARAAEHLDGWVRDTTRNVAFPSDVVIGPSHPRPKPVPLGAKSAPLEENCVAAFEPPETYYMKILTTQGFTTRQRLDAALAYADWLDFKGLPSSAEEMYHWGIDIATGALPTGVNDVVDTRTGIVNEKATYVSSNVLLASTSLGIHQAQNNKLNTALPILLSVLRARRNLVLVQPQTTASAPEPETEPSTFQMIFSLFRFLITPPPYPPPSPTGDEPATRTPAAICEEAGLMAYIGEILFASPSGPSQKSHLFSSSQNKSQNQPRQSGLSWTRDAVDLAEKTLQGVLNSPVNTLDTREATKRCSECLEVGMKNWAKMVDLMVREEQEDHARRSESQDKSGSWASENIRPWQTQISTRSEKRASPSCNNKAGPAPEVLPAASKKTSGNSKKVSRPPLSPPVHRGTPITEPPLSWCTADARASILAQILLPEAADRLGRIRLVNESRAVEVENRLIVLARSGQLRAKVTEEQLKELLGAVKENRERSEEKIVVSRRKGGWDDEDELLDL</sequence>
<feature type="region of interest" description="Disordered" evidence="2">
    <location>
        <begin position="116"/>
        <end position="142"/>
    </location>
</feature>
<evidence type="ECO:0000313" key="3">
    <source>
        <dbReference type="EMBL" id="SLM38473.1"/>
    </source>
</evidence>
<dbReference type="Pfam" id="PF01984">
    <property type="entry name" value="dsDNA_bind"/>
    <property type="match status" value="1"/>
</dbReference>